<evidence type="ECO:0000313" key="3">
    <source>
        <dbReference type="Proteomes" id="UP000185487"/>
    </source>
</evidence>
<protein>
    <submittedName>
        <fullName evidence="2">Uncharacterized protein</fullName>
    </submittedName>
</protein>
<evidence type="ECO:0000313" key="4">
    <source>
        <dbReference type="Proteomes" id="UP000199140"/>
    </source>
</evidence>
<dbReference type="EMBL" id="FOPK01000009">
    <property type="protein sequence ID" value="SFG86204.1"/>
    <property type="molecule type" value="Genomic_DNA"/>
</dbReference>
<dbReference type="KEGG" id="mphy:MCBMB27_04997"/>
<dbReference type="EMBL" id="CP015367">
    <property type="protein sequence ID" value="APT34288.1"/>
    <property type="molecule type" value="Genomic_DNA"/>
</dbReference>
<dbReference type="Proteomes" id="UP000185487">
    <property type="component" value="Chromosome"/>
</dbReference>
<evidence type="ECO:0000313" key="2">
    <source>
        <dbReference type="EMBL" id="SFG86204.1"/>
    </source>
</evidence>
<name>A0AAE8L6D9_9HYPH</name>
<keyword evidence="3" id="KW-1185">Reference proteome</keyword>
<accession>A0AAE8L6D9</accession>
<dbReference type="Proteomes" id="UP000199140">
    <property type="component" value="Unassembled WGS sequence"/>
</dbReference>
<sequence>MTNGAEAIISAVAALKELLKINGLSDKFYIEFDDNLSGRALHSFIVNGLGIASDPSVWPQGAPEYKFLCRDQIDVLGARIRWPIQSTPGG</sequence>
<gene>
    <name evidence="1" type="ORF">MCBMB27_04997</name>
    <name evidence="2" type="ORF">SAMN05192567_10955</name>
</gene>
<reference evidence="2 4" key="2">
    <citation type="submission" date="2016-10" db="EMBL/GenBank/DDBJ databases">
        <authorList>
            <person name="Varghese N."/>
            <person name="Submissions S."/>
        </authorList>
    </citation>
    <scope>NUCLEOTIDE SEQUENCE [LARGE SCALE GENOMIC DNA]</scope>
    <source>
        <strain evidence="2 4">CBMB27</strain>
    </source>
</reference>
<proteinExistence type="predicted"/>
<organism evidence="2 4">
    <name type="scientific">Methylobacterium phyllosphaerae</name>
    <dbReference type="NCBI Taxonomy" id="418223"/>
    <lineage>
        <taxon>Bacteria</taxon>
        <taxon>Pseudomonadati</taxon>
        <taxon>Pseudomonadota</taxon>
        <taxon>Alphaproteobacteria</taxon>
        <taxon>Hyphomicrobiales</taxon>
        <taxon>Methylobacteriaceae</taxon>
        <taxon>Methylobacterium</taxon>
    </lineage>
</organism>
<dbReference type="AlphaFoldDB" id="A0AAE8L6D9"/>
<evidence type="ECO:0000313" key="1">
    <source>
        <dbReference type="EMBL" id="APT34288.1"/>
    </source>
</evidence>
<reference evidence="1 3" key="1">
    <citation type="submission" date="2016-04" db="EMBL/GenBank/DDBJ databases">
        <title>Complete genome sequencing and analysis of CBMB27, Methylobacterium phyllosphaerae isolated from leaf tissues of rice (Oryza sativa L.).</title>
        <authorList>
            <person name="Lee Y."/>
            <person name="Hwangbo K."/>
            <person name="Chung H."/>
            <person name="Yoo J."/>
            <person name="Kim K.Y."/>
            <person name="Sa T.M."/>
            <person name="Um Y."/>
            <person name="Madhaiyan M."/>
        </authorList>
    </citation>
    <scope>NUCLEOTIDE SEQUENCE [LARGE SCALE GENOMIC DNA]</scope>
    <source>
        <strain evidence="1 3">CBMB27</strain>
    </source>
</reference>
<dbReference type="RefSeq" id="WP_139231581.1">
    <property type="nucleotide sequence ID" value="NZ_CP015367.1"/>
</dbReference>